<gene>
    <name evidence="3" type="ORF">SCLTRI_LOCUS10615</name>
</gene>
<comment type="caution">
    <text evidence="3">The sequence shown here is derived from an EMBL/GenBank/DDBJ whole genome shotgun (WGS) entry which is preliminary data.</text>
</comment>
<accession>A0A8H2ZVR7</accession>
<dbReference type="SUPFAM" id="SSF51430">
    <property type="entry name" value="NAD(P)-linked oxidoreductase"/>
    <property type="match status" value="1"/>
</dbReference>
<dbReference type="InterPro" id="IPR023210">
    <property type="entry name" value="NADP_OxRdtase_dom"/>
</dbReference>
<evidence type="ECO:0000313" key="3">
    <source>
        <dbReference type="EMBL" id="CAD6457583.1"/>
    </source>
</evidence>
<evidence type="ECO:0000256" key="1">
    <source>
        <dbReference type="ARBA" id="ARBA00023002"/>
    </source>
</evidence>
<dbReference type="Proteomes" id="UP000624404">
    <property type="component" value="Unassembled WGS sequence"/>
</dbReference>
<proteinExistence type="predicted"/>
<dbReference type="OrthoDB" id="686384at2759"/>
<dbReference type="Pfam" id="PF00248">
    <property type="entry name" value="Aldo_ket_red"/>
    <property type="match status" value="1"/>
</dbReference>
<dbReference type="Gene3D" id="3.20.20.100">
    <property type="entry name" value="NADP-dependent oxidoreductase domain"/>
    <property type="match status" value="1"/>
</dbReference>
<evidence type="ECO:0000259" key="2">
    <source>
        <dbReference type="Pfam" id="PF00248"/>
    </source>
</evidence>
<dbReference type="PANTHER" id="PTHR43147:SF2">
    <property type="entry name" value="NADP-DEPENDENT OXIDOREDUCTASE DOMAIN-CONTAINING PROTEIN"/>
    <property type="match status" value="1"/>
</dbReference>
<dbReference type="EMBL" id="CAJHIA010000042">
    <property type="protein sequence ID" value="CAD6457583.1"/>
    <property type="molecule type" value="Genomic_DNA"/>
</dbReference>
<organism evidence="3 4">
    <name type="scientific">Sclerotinia trifoliorum</name>
    <dbReference type="NCBI Taxonomy" id="28548"/>
    <lineage>
        <taxon>Eukaryota</taxon>
        <taxon>Fungi</taxon>
        <taxon>Dikarya</taxon>
        <taxon>Ascomycota</taxon>
        <taxon>Pezizomycotina</taxon>
        <taxon>Leotiomycetes</taxon>
        <taxon>Helotiales</taxon>
        <taxon>Sclerotiniaceae</taxon>
        <taxon>Sclerotinia</taxon>
    </lineage>
</organism>
<protein>
    <submittedName>
        <fullName evidence="3">88330f61-7e73-476a-8972-baaa3f05151c</fullName>
    </submittedName>
</protein>
<feature type="domain" description="NADP-dependent oxidoreductase" evidence="2">
    <location>
        <begin position="263"/>
        <end position="556"/>
    </location>
</feature>
<dbReference type="InterPro" id="IPR036812">
    <property type="entry name" value="NAD(P)_OxRdtase_dom_sf"/>
</dbReference>
<dbReference type="CDD" id="cd19101">
    <property type="entry name" value="AKR_unchar"/>
    <property type="match status" value="1"/>
</dbReference>
<dbReference type="AlphaFoldDB" id="A0A8H2ZVR7"/>
<keyword evidence="1" id="KW-0560">Oxidoreductase</keyword>
<reference evidence="3" key="1">
    <citation type="submission" date="2020-10" db="EMBL/GenBank/DDBJ databases">
        <authorList>
            <person name="Kusch S."/>
        </authorList>
    </citation>
    <scope>NUCLEOTIDE SEQUENCE</scope>
    <source>
        <strain evidence="3">SwB9</strain>
    </source>
</reference>
<dbReference type="PANTHER" id="PTHR43147">
    <property type="entry name" value="PROTEIN TAS"/>
    <property type="match status" value="1"/>
</dbReference>
<evidence type="ECO:0000313" key="4">
    <source>
        <dbReference type="Proteomes" id="UP000624404"/>
    </source>
</evidence>
<sequence>MKTLNDQSIDPPFIAPHFGNMGAENYVVNSPAKAAHVNMMTDCIIANMPAEGLRSILRGILGENTSNTACLTKLASKYLANTRPSSVPELFTTSEGSPKPTIDFQRIQSRYRCLMGCGFGFESVELLTSVIQQIQRLEWDGKTNEGEDFLDVLAAIDGDIVQSTTAVHKSLLTSSGIRPMATKDSQTTAALRGALYTCKGIGISRGQEFPFERGLCCLEKLVEGTGNGGQSQKKNKVPLTYGFHSSKSTLESFQLGSAEVPRMFMGLWQFSSPAWGSASRSKIDHHFRKHVDSGLIAYDMADHYGDAEVTFGQFRSVQEDSEKIYCATKWAVFEPIKVTKEVVDANISERLAAINSTTVELLQFHWQDYNDHQYVEAARLIDEHPNVQNLGLCNFDTDHMCKILESGIKAVSNQVQFSLIDLRPTFKMAESCRKHKVKLLTYGSLCGGFLADKWVGKPAPNLFDENMTPSHRKYFEMITIWGGWILFQELLHVLASIGSKHNVSVSSVAIRWILDHDYVGAVIIGARMGISEHIDENLKAFSFKLDVEDKEAIQRVLDKSKATDVFEAMGDCGAEYRQ</sequence>
<name>A0A8H2ZVR7_9HELO</name>
<keyword evidence="4" id="KW-1185">Reference proteome</keyword>
<dbReference type="GO" id="GO:0016491">
    <property type="term" value="F:oxidoreductase activity"/>
    <property type="evidence" value="ECO:0007669"/>
    <property type="project" value="UniProtKB-KW"/>
</dbReference>